<dbReference type="Proteomes" id="UP000092840">
    <property type="component" value="Unassembled WGS sequence"/>
</dbReference>
<dbReference type="AlphaFoldDB" id="A0A1C3JV81"/>
<dbReference type="RefSeq" id="WP_067038283.1">
    <property type="nucleotide sequence ID" value="NZ_FLRA01000023.1"/>
</dbReference>
<dbReference type="Gene3D" id="1.10.10.10">
    <property type="entry name" value="Winged helix-like DNA-binding domain superfamily/Winged helix DNA-binding domain"/>
    <property type="match status" value="1"/>
</dbReference>
<gene>
    <name evidence="3" type="primary">ogt_2</name>
    <name evidence="3" type="ORF">MGA5115_03218</name>
    <name evidence="4" type="ORF">MGA5116_02622</name>
</gene>
<proteinExistence type="predicted"/>
<dbReference type="InterPro" id="IPR014048">
    <property type="entry name" value="MethylDNA_cys_MeTrfase_DNA-bd"/>
</dbReference>
<protein>
    <submittedName>
        <fullName evidence="3">Methylated-DNA--protein-cysteine methyltransferase</fullName>
        <ecNumber evidence="3">2.1.1.63</ecNumber>
    </submittedName>
</protein>
<organism evidence="3 6">
    <name type="scientific">Marinomonas gallaica</name>
    <dbReference type="NCBI Taxonomy" id="1806667"/>
    <lineage>
        <taxon>Bacteria</taxon>
        <taxon>Pseudomonadati</taxon>
        <taxon>Pseudomonadota</taxon>
        <taxon>Gammaproteobacteria</taxon>
        <taxon>Oceanospirillales</taxon>
        <taxon>Oceanospirillaceae</taxon>
        <taxon>Marinomonas</taxon>
    </lineage>
</organism>
<dbReference type="PANTHER" id="PTHR42942:SF1">
    <property type="entry name" value="ALKYLTRANSFERASE-LIKE PROTEIN 1"/>
    <property type="match status" value="1"/>
</dbReference>
<dbReference type="EMBL" id="FLRA01000023">
    <property type="protein sequence ID" value="SBT19057.1"/>
    <property type="molecule type" value="Genomic_DNA"/>
</dbReference>
<dbReference type="GO" id="GO:0003908">
    <property type="term" value="F:methylated-DNA-[protein]-cysteine S-methyltransferase activity"/>
    <property type="evidence" value="ECO:0007669"/>
    <property type="project" value="UniProtKB-EC"/>
</dbReference>
<dbReference type="PANTHER" id="PTHR42942">
    <property type="entry name" value="6-O-METHYLGUANINE DNA METHYLTRANSFERASE"/>
    <property type="match status" value="1"/>
</dbReference>
<reference evidence="3 6" key="1">
    <citation type="submission" date="2016-06" db="EMBL/GenBank/DDBJ databases">
        <authorList>
            <person name="Kjaerup R.B."/>
            <person name="Dalgaard T.S."/>
            <person name="Juul-Madsen H.R."/>
        </authorList>
    </citation>
    <scope>NUCLEOTIDE SEQUENCE [LARGE SCALE GENOMIC DNA]</scope>
    <source>
        <strain evidence="3 6">CECT 5115</strain>
    </source>
</reference>
<dbReference type="EC" id="2.1.1.63" evidence="3"/>
<dbReference type="Proteomes" id="UP000092871">
    <property type="component" value="Unassembled WGS sequence"/>
</dbReference>
<evidence type="ECO:0000313" key="4">
    <source>
        <dbReference type="EMBL" id="SBT22012.1"/>
    </source>
</evidence>
<dbReference type="InterPro" id="IPR036388">
    <property type="entry name" value="WH-like_DNA-bd_sf"/>
</dbReference>
<dbReference type="OrthoDB" id="9132167at2"/>
<keyword evidence="1" id="KW-0227">DNA damage</keyword>
<keyword evidence="3" id="KW-0489">Methyltransferase</keyword>
<keyword evidence="3" id="KW-0808">Transferase</keyword>
<dbReference type="CDD" id="cd06445">
    <property type="entry name" value="ATase"/>
    <property type="match status" value="1"/>
</dbReference>
<dbReference type="InterPro" id="IPR052520">
    <property type="entry name" value="ATL_DNA_repair"/>
</dbReference>
<evidence type="ECO:0000313" key="6">
    <source>
        <dbReference type="Proteomes" id="UP000092871"/>
    </source>
</evidence>
<accession>A0A1C3JV81</accession>
<dbReference type="Pfam" id="PF01035">
    <property type="entry name" value="DNA_binding_1"/>
    <property type="match status" value="1"/>
</dbReference>
<dbReference type="SUPFAM" id="SSF46767">
    <property type="entry name" value="Methylated DNA-protein cysteine methyltransferase, C-terminal domain"/>
    <property type="match status" value="1"/>
</dbReference>
<feature type="domain" description="Methylated-DNA-[protein]-cysteine S-methyltransferase DNA binding" evidence="2">
    <location>
        <begin position="9"/>
        <end position="89"/>
    </location>
</feature>
<name>A0A1C3JV81_9GAMM</name>
<sequence>MANQETEAFKVQVLFILAHLPSGDVISYGELAKQAGNTRYARLVARILKHLPSDTTIPWHRVINSKQRISFNEGSDAYLRQKSRLEDEGWEISGQRLIQKEAH</sequence>
<dbReference type="GO" id="GO:0006281">
    <property type="term" value="P:DNA repair"/>
    <property type="evidence" value="ECO:0007669"/>
    <property type="project" value="InterPro"/>
</dbReference>
<dbReference type="InterPro" id="IPR036217">
    <property type="entry name" value="MethylDNA_cys_MeTrfase_DNAb"/>
</dbReference>
<evidence type="ECO:0000313" key="3">
    <source>
        <dbReference type="EMBL" id="SBT19057.1"/>
    </source>
</evidence>
<reference evidence="4 5" key="2">
    <citation type="submission" date="2016-06" db="EMBL/GenBank/DDBJ databases">
        <authorList>
            <person name="Rodrigo-Torres L."/>
            <person name="Arahal D.R."/>
        </authorList>
    </citation>
    <scope>NUCLEOTIDE SEQUENCE [LARGE SCALE GENOMIC DNA]</scope>
    <source>
        <strain evidence="4 5">CECT 5116</strain>
    </source>
</reference>
<dbReference type="GO" id="GO:0032259">
    <property type="term" value="P:methylation"/>
    <property type="evidence" value="ECO:0007669"/>
    <property type="project" value="UniProtKB-KW"/>
</dbReference>
<evidence type="ECO:0000313" key="5">
    <source>
        <dbReference type="Proteomes" id="UP000092840"/>
    </source>
</evidence>
<evidence type="ECO:0000256" key="1">
    <source>
        <dbReference type="ARBA" id="ARBA00022763"/>
    </source>
</evidence>
<dbReference type="EMBL" id="FLRB01000013">
    <property type="protein sequence ID" value="SBT22012.1"/>
    <property type="molecule type" value="Genomic_DNA"/>
</dbReference>
<evidence type="ECO:0000259" key="2">
    <source>
        <dbReference type="Pfam" id="PF01035"/>
    </source>
</evidence>
<keyword evidence="5" id="KW-1185">Reference proteome</keyword>